<gene>
    <name evidence="12" type="ORF">JOE69_003337</name>
</gene>
<evidence type="ECO:0000313" key="12">
    <source>
        <dbReference type="EMBL" id="MDR6271099.1"/>
    </source>
</evidence>
<proteinExistence type="inferred from homology"/>
<dbReference type="CDD" id="cd16833">
    <property type="entry name" value="YfiH"/>
    <property type="match status" value="1"/>
</dbReference>
<dbReference type="InterPro" id="IPR011324">
    <property type="entry name" value="Cytotoxic_necrot_fac-like_cat"/>
</dbReference>
<accession>A0ABU1JF85</accession>
<keyword evidence="5" id="KW-0479">Metal-binding</keyword>
<dbReference type="PANTHER" id="PTHR30616:SF2">
    <property type="entry name" value="PURINE NUCLEOSIDE PHOSPHORYLASE LACC1"/>
    <property type="match status" value="1"/>
</dbReference>
<evidence type="ECO:0000256" key="5">
    <source>
        <dbReference type="ARBA" id="ARBA00022723"/>
    </source>
</evidence>
<dbReference type="PANTHER" id="PTHR30616">
    <property type="entry name" value="UNCHARACTERIZED PROTEIN YFIH"/>
    <property type="match status" value="1"/>
</dbReference>
<keyword evidence="4" id="KW-0808">Transferase</keyword>
<dbReference type="InterPro" id="IPR038371">
    <property type="entry name" value="Cu_polyphenol_OxRdtase_sf"/>
</dbReference>
<comment type="similarity">
    <text evidence="3">Belongs to the purine nucleoside phosphorylase YfiH/LACC1 family.</text>
</comment>
<keyword evidence="8" id="KW-0186">Copper</keyword>
<evidence type="ECO:0000256" key="11">
    <source>
        <dbReference type="ARBA" id="ARBA00049893"/>
    </source>
</evidence>
<dbReference type="InterPro" id="IPR003730">
    <property type="entry name" value="Cu_polyphenol_OxRdtase"/>
</dbReference>
<evidence type="ECO:0000256" key="4">
    <source>
        <dbReference type="ARBA" id="ARBA00022679"/>
    </source>
</evidence>
<keyword evidence="13" id="KW-1185">Reference proteome</keyword>
<evidence type="ECO:0000256" key="1">
    <source>
        <dbReference type="ARBA" id="ARBA00000553"/>
    </source>
</evidence>
<evidence type="ECO:0000256" key="8">
    <source>
        <dbReference type="ARBA" id="ARBA00023008"/>
    </source>
</evidence>
<comment type="caution">
    <text evidence="12">The sequence shown here is derived from an EMBL/GenBank/DDBJ whole genome shotgun (WGS) entry which is preliminary data.</text>
</comment>
<protein>
    <submittedName>
        <fullName evidence="12">YfiH family protein</fullName>
    </submittedName>
</protein>
<dbReference type="EMBL" id="JAVDQF010000001">
    <property type="protein sequence ID" value="MDR6271099.1"/>
    <property type="molecule type" value="Genomic_DNA"/>
</dbReference>
<name>A0ABU1JF85_9MICC</name>
<evidence type="ECO:0000256" key="2">
    <source>
        <dbReference type="ARBA" id="ARBA00003215"/>
    </source>
</evidence>
<comment type="catalytic activity">
    <reaction evidence="1">
        <text>inosine + phosphate = alpha-D-ribose 1-phosphate + hypoxanthine</text>
        <dbReference type="Rhea" id="RHEA:27646"/>
        <dbReference type="ChEBI" id="CHEBI:17368"/>
        <dbReference type="ChEBI" id="CHEBI:17596"/>
        <dbReference type="ChEBI" id="CHEBI:43474"/>
        <dbReference type="ChEBI" id="CHEBI:57720"/>
        <dbReference type="EC" id="2.4.2.1"/>
    </reaction>
    <physiologicalReaction direction="left-to-right" evidence="1">
        <dbReference type="Rhea" id="RHEA:27647"/>
    </physiologicalReaction>
</comment>
<organism evidence="12 13">
    <name type="scientific">Arthrobacter russicus</name>
    <dbReference type="NCBI Taxonomy" id="172040"/>
    <lineage>
        <taxon>Bacteria</taxon>
        <taxon>Bacillati</taxon>
        <taxon>Actinomycetota</taxon>
        <taxon>Actinomycetes</taxon>
        <taxon>Micrococcales</taxon>
        <taxon>Micrococcaceae</taxon>
        <taxon>Arthrobacter</taxon>
    </lineage>
</organism>
<evidence type="ECO:0000256" key="10">
    <source>
        <dbReference type="ARBA" id="ARBA00048968"/>
    </source>
</evidence>
<evidence type="ECO:0000256" key="3">
    <source>
        <dbReference type="ARBA" id="ARBA00007353"/>
    </source>
</evidence>
<dbReference type="Proteomes" id="UP001185069">
    <property type="component" value="Unassembled WGS sequence"/>
</dbReference>
<evidence type="ECO:0000313" key="13">
    <source>
        <dbReference type="Proteomes" id="UP001185069"/>
    </source>
</evidence>
<dbReference type="Pfam" id="PF02578">
    <property type="entry name" value="Cu-oxidase_4"/>
    <property type="match status" value="1"/>
</dbReference>
<comment type="catalytic activity">
    <reaction evidence="10">
        <text>adenosine + phosphate = alpha-D-ribose 1-phosphate + adenine</text>
        <dbReference type="Rhea" id="RHEA:27642"/>
        <dbReference type="ChEBI" id="CHEBI:16335"/>
        <dbReference type="ChEBI" id="CHEBI:16708"/>
        <dbReference type="ChEBI" id="CHEBI:43474"/>
        <dbReference type="ChEBI" id="CHEBI:57720"/>
        <dbReference type="EC" id="2.4.2.1"/>
    </reaction>
    <physiologicalReaction direction="left-to-right" evidence="10">
        <dbReference type="Rhea" id="RHEA:27643"/>
    </physiologicalReaction>
</comment>
<evidence type="ECO:0000256" key="6">
    <source>
        <dbReference type="ARBA" id="ARBA00022801"/>
    </source>
</evidence>
<comment type="function">
    <text evidence="2">Purine nucleoside enzyme that catalyzes the phosphorolysis of adenosine and inosine nucleosides, yielding D-ribose 1-phosphate and the respective free bases, adenine and hypoxanthine. Also catalyzes the phosphorolysis of S-methyl-5'-thioadenosine into adenine and S-methyl-5-thio-alpha-D-ribose 1-phosphate. Also has adenosine deaminase activity.</text>
</comment>
<comment type="catalytic activity">
    <reaction evidence="11">
        <text>S-methyl-5'-thioadenosine + phosphate = 5-(methylsulfanyl)-alpha-D-ribose 1-phosphate + adenine</text>
        <dbReference type="Rhea" id="RHEA:11852"/>
        <dbReference type="ChEBI" id="CHEBI:16708"/>
        <dbReference type="ChEBI" id="CHEBI:17509"/>
        <dbReference type="ChEBI" id="CHEBI:43474"/>
        <dbReference type="ChEBI" id="CHEBI:58533"/>
        <dbReference type="EC" id="2.4.2.28"/>
    </reaction>
    <physiologicalReaction direction="left-to-right" evidence="11">
        <dbReference type="Rhea" id="RHEA:11853"/>
    </physiologicalReaction>
</comment>
<evidence type="ECO:0000256" key="9">
    <source>
        <dbReference type="ARBA" id="ARBA00047989"/>
    </source>
</evidence>
<keyword evidence="6" id="KW-0378">Hydrolase</keyword>
<keyword evidence="7" id="KW-0862">Zinc</keyword>
<evidence type="ECO:0000256" key="7">
    <source>
        <dbReference type="ARBA" id="ARBA00022833"/>
    </source>
</evidence>
<reference evidence="12 13" key="1">
    <citation type="submission" date="2023-07" db="EMBL/GenBank/DDBJ databases">
        <title>Sequencing the genomes of 1000 actinobacteria strains.</title>
        <authorList>
            <person name="Klenk H.-P."/>
        </authorList>
    </citation>
    <scope>NUCLEOTIDE SEQUENCE [LARGE SCALE GENOMIC DNA]</scope>
    <source>
        <strain evidence="12 13">DSM 14555</strain>
    </source>
</reference>
<dbReference type="SUPFAM" id="SSF64438">
    <property type="entry name" value="CNF1/YfiH-like putative cysteine hydrolases"/>
    <property type="match status" value="1"/>
</dbReference>
<dbReference type="Gene3D" id="3.60.140.10">
    <property type="entry name" value="CNF1/YfiH-like putative cysteine hydrolases"/>
    <property type="match status" value="1"/>
</dbReference>
<sequence length="244" mass="25272">MFFWRREVRPGWSVAFTDVAAGSMSTSVPADSTAAAHRAAVGGALRLASGFQFMNQVHGSTVAVLEKAGAQPEADALVSETLPLAVLVADCVPVLLLSETDDGAGMAAAVHAGRKGLAANIVAEAVAELRSQADSDRPGGNRIAAWVGPAICGKCYEVPEAMRAEIAAGNPASYAETSWGTPSIDLRAGVGSQLAALGVEVNHIEVCTREEPRLFSHRRAVARPGIEPIGRFAGLVYRTGAGEP</sequence>
<comment type="catalytic activity">
    <reaction evidence="9">
        <text>adenosine + H2O + H(+) = inosine + NH4(+)</text>
        <dbReference type="Rhea" id="RHEA:24408"/>
        <dbReference type="ChEBI" id="CHEBI:15377"/>
        <dbReference type="ChEBI" id="CHEBI:15378"/>
        <dbReference type="ChEBI" id="CHEBI:16335"/>
        <dbReference type="ChEBI" id="CHEBI:17596"/>
        <dbReference type="ChEBI" id="CHEBI:28938"/>
        <dbReference type="EC" id="3.5.4.4"/>
    </reaction>
    <physiologicalReaction direction="left-to-right" evidence="9">
        <dbReference type="Rhea" id="RHEA:24409"/>
    </physiologicalReaction>
</comment>
<dbReference type="RefSeq" id="WP_309800685.1">
    <property type="nucleotide sequence ID" value="NZ_BAAAHY010000006.1"/>
</dbReference>